<keyword evidence="3" id="KW-1185">Reference proteome</keyword>
<reference evidence="2" key="1">
    <citation type="journal article" date="2023" name="Science">
        <title>Genome structures resolve the early diversification of teleost fishes.</title>
        <authorList>
            <person name="Parey E."/>
            <person name="Louis A."/>
            <person name="Montfort J."/>
            <person name="Bouchez O."/>
            <person name="Roques C."/>
            <person name="Iampietro C."/>
            <person name="Lluch J."/>
            <person name="Castinel A."/>
            <person name="Donnadieu C."/>
            <person name="Desvignes T."/>
            <person name="Floi Bucao C."/>
            <person name="Jouanno E."/>
            <person name="Wen M."/>
            <person name="Mejri S."/>
            <person name="Dirks R."/>
            <person name="Jansen H."/>
            <person name="Henkel C."/>
            <person name="Chen W.J."/>
            <person name="Zahm M."/>
            <person name="Cabau C."/>
            <person name="Klopp C."/>
            <person name="Thompson A.W."/>
            <person name="Robinson-Rechavi M."/>
            <person name="Braasch I."/>
            <person name="Lecointre G."/>
            <person name="Bobe J."/>
            <person name="Postlethwait J.H."/>
            <person name="Berthelot C."/>
            <person name="Roest Crollius H."/>
            <person name="Guiguen Y."/>
        </authorList>
    </citation>
    <scope>NUCLEOTIDE SEQUENCE</scope>
    <source>
        <strain evidence="2">Concon-B</strain>
    </source>
</reference>
<feature type="region of interest" description="Disordered" evidence="1">
    <location>
        <begin position="77"/>
        <end position="124"/>
    </location>
</feature>
<sequence length="124" mass="13992">WPVRIRGRAVQPVPFLDTRDPRLHLVVRLLVIGCFSHTPEEAEKKWLHAAIEMLQLSQPAQSTTPKPEWLHAAIEMLRLSQPAQSTAPKPEMSEEDEESTPQEAEETVPLSPSAENTTHTKKEV</sequence>
<protein>
    <submittedName>
        <fullName evidence="2">Uncharacterized protein</fullName>
    </submittedName>
</protein>
<proteinExistence type="predicted"/>
<feature type="compositionally biased region" description="Acidic residues" evidence="1">
    <location>
        <begin position="93"/>
        <end position="106"/>
    </location>
</feature>
<dbReference type="EMBL" id="JAFJMO010000012">
    <property type="protein sequence ID" value="KAJ8261443.1"/>
    <property type="molecule type" value="Genomic_DNA"/>
</dbReference>
<dbReference type="AlphaFoldDB" id="A0A9Q1D7Z6"/>
<feature type="non-terminal residue" evidence="2">
    <location>
        <position position="124"/>
    </location>
</feature>
<gene>
    <name evidence="2" type="ORF">COCON_G00171660</name>
</gene>
<name>A0A9Q1D7Z6_CONCO</name>
<evidence type="ECO:0000256" key="1">
    <source>
        <dbReference type="SAM" id="MobiDB-lite"/>
    </source>
</evidence>
<accession>A0A9Q1D7Z6</accession>
<dbReference type="Proteomes" id="UP001152803">
    <property type="component" value="Unassembled WGS sequence"/>
</dbReference>
<evidence type="ECO:0000313" key="2">
    <source>
        <dbReference type="EMBL" id="KAJ8261443.1"/>
    </source>
</evidence>
<comment type="caution">
    <text evidence="2">The sequence shown here is derived from an EMBL/GenBank/DDBJ whole genome shotgun (WGS) entry which is preliminary data.</text>
</comment>
<organism evidence="2 3">
    <name type="scientific">Conger conger</name>
    <name type="common">Conger eel</name>
    <name type="synonym">Muraena conger</name>
    <dbReference type="NCBI Taxonomy" id="82655"/>
    <lineage>
        <taxon>Eukaryota</taxon>
        <taxon>Metazoa</taxon>
        <taxon>Chordata</taxon>
        <taxon>Craniata</taxon>
        <taxon>Vertebrata</taxon>
        <taxon>Euteleostomi</taxon>
        <taxon>Actinopterygii</taxon>
        <taxon>Neopterygii</taxon>
        <taxon>Teleostei</taxon>
        <taxon>Anguilliformes</taxon>
        <taxon>Congridae</taxon>
        <taxon>Conger</taxon>
    </lineage>
</organism>
<evidence type="ECO:0000313" key="3">
    <source>
        <dbReference type="Proteomes" id="UP001152803"/>
    </source>
</evidence>